<sequence>MPCGPCAQPLFTMDVTDWRWRAPVLLILHRLFQINNRVFPKPLQEEMDSAACRQVRRPTTQRRPATQRPASVHVSVAAVSCSVGSVDPV</sequence>
<protein>
    <submittedName>
        <fullName evidence="2">Uncharacterized protein LOC115026669 isoform X2</fullName>
    </submittedName>
</protein>
<evidence type="ECO:0000313" key="1">
    <source>
        <dbReference type="Proteomes" id="UP000504630"/>
    </source>
</evidence>
<dbReference type="GeneID" id="115026669"/>
<dbReference type="Proteomes" id="UP000504630">
    <property type="component" value="Chromosome 21"/>
</dbReference>
<dbReference type="AlphaFoldDB" id="A0A6J2RWX8"/>
<name>A0A6J2RWX8_COTGO</name>
<accession>A0A6J2RWX8</accession>
<organism evidence="1 2">
    <name type="scientific">Cottoperca gobio</name>
    <name type="common">Frogmouth</name>
    <name type="synonym">Aphritis gobio</name>
    <dbReference type="NCBI Taxonomy" id="56716"/>
    <lineage>
        <taxon>Eukaryota</taxon>
        <taxon>Metazoa</taxon>
        <taxon>Chordata</taxon>
        <taxon>Craniata</taxon>
        <taxon>Vertebrata</taxon>
        <taxon>Euteleostomi</taxon>
        <taxon>Actinopterygii</taxon>
        <taxon>Neopterygii</taxon>
        <taxon>Teleostei</taxon>
        <taxon>Neoteleostei</taxon>
        <taxon>Acanthomorphata</taxon>
        <taxon>Eupercaria</taxon>
        <taxon>Perciformes</taxon>
        <taxon>Notothenioidei</taxon>
        <taxon>Bovichtidae</taxon>
        <taxon>Cottoperca</taxon>
    </lineage>
</organism>
<dbReference type="RefSeq" id="XP_029315423.1">
    <property type="nucleotide sequence ID" value="XM_029459563.1"/>
</dbReference>
<reference evidence="2" key="1">
    <citation type="submission" date="2025-08" db="UniProtKB">
        <authorList>
            <consortium name="RefSeq"/>
        </authorList>
    </citation>
    <scope>IDENTIFICATION</scope>
</reference>
<gene>
    <name evidence="2" type="primary">LOC115026669</name>
</gene>
<proteinExistence type="predicted"/>
<evidence type="ECO:0000313" key="2">
    <source>
        <dbReference type="RefSeq" id="XP_029315423.1"/>
    </source>
</evidence>
<keyword evidence="1" id="KW-1185">Reference proteome</keyword>